<keyword evidence="3" id="KW-1185">Reference proteome</keyword>
<dbReference type="PANTHER" id="PTHR20992">
    <property type="entry name" value="AT15442P-RELATED"/>
    <property type="match status" value="1"/>
</dbReference>
<feature type="transmembrane region" description="Helical" evidence="1">
    <location>
        <begin position="222"/>
        <end position="239"/>
    </location>
</feature>
<dbReference type="InterPro" id="IPR005240">
    <property type="entry name" value="DUF389"/>
</dbReference>
<evidence type="ECO:0000256" key="1">
    <source>
        <dbReference type="SAM" id="Phobius"/>
    </source>
</evidence>
<dbReference type="PANTHER" id="PTHR20992:SF9">
    <property type="entry name" value="AT15442P-RELATED"/>
    <property type="match status" value="1"/>
</dbReference>
<organism evidence="2 3">
    <name type="scientific">Skermania pinensis</name>
    <dbReference type="NCBI Taxonomy" id="39122"/>
    <lineage>
        <taxon>Bacteria</taxon>
        <taxon>Bacillati</taxon>
        <taxon>Actinomycetota</taxon>
        <taxon>Actinomycetes</taxon>
        <taxon>Mycobacteriales</taxon>
        <taxon>Gordoniaceae</taxon>
        <taxon>Skermania</taxon>
    </lineage>
</organism>
<accession>A0ABX8S9P6</accession>
<name>A0ABX8S9P6_9ACTN</name>
<feature type="transmembrane region" description="Helical" evidence="1">
    <location>
        <begin position="181"/>
        <end position="202"/>
    </location>
</feature>
<feature type="transmembrane region" description="Helical" evidence="1">
    <location>
        <begin position="123"/>
        <end position="141"/>
    </location>
</feature>
<feature type="transmembrane region" description="Helical" evidence="1">
    <location>
        <begin position="82"/>
        <end position="103"/>
    </location>
</feature>
<sequence length="325" mass="33734">MDAANVARMRDQLFFDGDHRGRQTSRYWILLPLSGVIAAAGIVADSTATVIGAMIVAPLMVPIIGTALAVVLADRRNLIRSLAMSVAGVGVVIAIGWLLGLTIDTPIVAATNDQVAGRVQPRLIDLLAALATGAVGAVAVARKDISDTLPGVAIAISLVPPLAIIGLTLESGKPDEAMGALLLFTTNVSAILVMGLLVLTLYRVQRFATTPTDGETVHRKRAALTIVAGLLVISVPLAATSAQIASTRNTESDVRRVAEAWGKQTGWTIAEVVTEPSGVQVRAVGPMPEPNTDELRRALIAAGLGAEEISILLVPSQSVTLTGSK</sequence>
<evidence type="ECO:0000313" key="2">
    <source>
        <dbReference type="EMBL" id="QXQ13712.1"/>
    </source>
</evidence>
<protein>
    <submittedName>
        <fullName evidence="2">DUF389 domain-containing protein</fullName>
    </submittedName>
</protein>
<dbReference type="EMBL" id="CP079105">
    <property type="protein sequence ID" value="QXQ13712.1"/>
    <property type="molecule type" value="Genomic_DNA"/>
</dbReference>
<feature type="transmembrane region" description="Helical" evidence="1">
    <location>
        <begin position="27"/>
        <end position="44"/>
    </location>
</feature>
<feature type="transmembrane region" description="Helical" evidence="1">
    <location>
        <begin position="148"/>
        <end position="169"/>
    </location>
</feature>
<dbReference type="Proteomes" id="UP000887023">
    <property type="component" value="Chromosome"/>
</dbReference>
<keyword evidence="1" id="KW-0812">Transmembrane</keyword>
<keyword evidence="1" id="KW-1133">Transmembrane helix</keyword>
<gene>
    <name evidence="2" type="ORF">KV203_18270</name>
</gene>
<evidence type="ECO:0000313" key="3">
    <source>
        <dbReference type="Proteomes" id="UP000887023"/>
    </source>
</evidence>
<keyword evidence="1" id="KW-0472">Membrane</keyword>
<proteinExistence type="predicted"/>
<dbReference type="RefSeq" id="WP_066469353.1">
    <property type="nucleotide sequence ID" value="NZ_CBCRUZ010000005.1"/>
</dbReference>
<feature type="transmembrane region" description="Helical" evidence="1">
    <location>
        <begin position="50"/>
        <end position="73"/>
    </location>
</feature>
<reference evidence="2" key="1">
    <citation type="submission" date="2021-07" db="EMBL/GenBank/DDBJ databases">
        <title>Candidatus Kaistella beijingensis sp. nov. isolated from a municipal wastewater treatment plant is involved in sludge foaming.</title>
        <authorList>
            <person name="Song Y."/>
            <person name="Liu S.-J."/>
        </authorList>
    </citation>
    <scope>NUCLEOTIDE SEQUENCE</scope>
    <source>
        <strain evidence="2">DSM 43998</strain>
    </source>
</reference>
<dbReference type="Pfam" id="PF04087">
    <property type="entry name" value="DUF389"/>
    <property type="match status" value="1"/>
</dbReference>